<feature type="transmembrane region" description="Helical" evidence="7">
    <location>
        <begin position="304"/>
        <end position="325"/>
    </location>
</feature>
<accession>H1SHG6</accession>
<keyword evidence="4 7" id="KW-0812">Transmembrane</keyword>
<dbReference type="InterPro" id="IPR011701">
    <property type="entry name" value="MFS"/>
</dbReference>
<dbReference type="EMBL" id="AHJE01000151">
    <property type="protein sequence ID" value="EHP38049.1"/>
    <property type="molecule type" value="Genomic_DNA"/>
</dbReference>
<feature type="transmembrane region" description="Helical" evidence="7">
    <location>
        <begin position="426"/>
        <end position="447"/>
    </location>
</feature>
<dbReference type="Gene3D" id="1.20.1250.20">
    <property type="entry name" value="MFS general substrate transporter like domains"/>
    <property type="match status" value="1"/>
</dbReference>
<keyword evidence="2" id="KW-0813">Transport</keyword>
<feature type="domain" description="Major facilitator superfamily (MFS) profile" evidence="8">
    <location>
        <begin position="293"/>
        <end position="484"/>
    </location>
</feature>
<evidence type="ECO:0000256" key="3">
    <source>
        <dbReference type="ARBA" id="ARBA00022475"/>
    </source>
</evidence>
<dbReference type="GO" id="GO:0005886">
    <property type="term" value="C:plasma membrane"/>
    <property type="evidence" value="ECO:0007669"/>
    <property type="project" value="UniProtKB-SubCell"/>
</dbReference>
<evidence type="ECO:0000256" key="5">
    <source>
        <dbReference type="ARBA" id="ARBA00022989"/>
    </source>
</evidence>
<evidence type="ECO:0000256" key="4">
    <source>
        <dbReference type="ARBA" id="ARBA00022692"/>
    </source>
</evidence>
<dbReference type="Proteomes" id="UP000005808">
    <property type="component" value="Unassembled WGS sequence"/>
</dbReference>
<gene>
    <name evidence="9" type="ORF">OR16_39474</name>
</gene>
<dbReference type="InterPro" id="IPR020846">
    <property type="entry name" value="MFS_dom"/>
</dbReference>
<name>H1SHG6_9BURK</name>
<evidence type="ECO:0000256" key="1">
    <source>
        <dbReference type="ARBA" id="ARBA00004651"/>
    </source>
</evidence>
<evidence type="ECO:0000259" key="8">
    <source>
        <dbReference type="PROSITE" id="PS50850"/>
    </source>
</evidence>
<reference evidence="9 10" key="1">
    <citation type="journal article" date="2012" name="J. Bacteriol.">
        <title>De Novo Genome Project of Cupriavidus basilensis OR16.</title>
        <authorList>
            <person name="Cserhati M."/>
            <person name="Kriszt B."/>
            <person name="Szoboszlay S."/>
            <person name="Toth A."/>
            <person name="Szabo I."/>
            <person name="Tancsics A."/>
            <person name="Nagy I."/>
            <person name="Horvath B."/>
            <person name="Nagy I."/>
            <person name="Kukolya J."/>
        </authorList>
    </citation>
    <scope>NUCLEOTIDE SEQUENCE [LARGE SCALE GENOMIC DNA]</scope>
    <source>
        <strain evidence="9 10">OR16</strain>
    </source>
</reference>
<dbReference type="SUPFAM" id="SSF103473">
    <property type="entry name" value="MFS general substrate transporter"/>
    <property type="match status" value="1"/>
</dbReference>
<dbReference type="PANTHER" id="PTHR43045:SF1">
    <property type="entry name" value="SHIKIMATE TRANSPORTER"/>
    <property type="match status" value="1"/>
</dbReference>
<dbReference type="InterPro" id="IPR036259">
    <property type="entry name" value="MFS_trans_sf"/>
</dbReference>
<evidence type="ECO:0000256" key="6">
    <source>
        <dbReference type="ARBA" id="ARBA00023136"/>
    </source>
</evidence>
<evidence type="ECO:0000313" key="10">
    <source>
        <dbReference type="Proteomes" id="UP000005808"/>
    </source>
</evidence>
<sequence length="484" mass="52479">MSEMFASKSLATVSLAGMAPQGMLFVASNVDAADEADFNQWYDREHVEERARIAGFISAARYEAVQGGPKYLGLYRTESLGAFTSAAYKAAFRRQTPWSVANLDRMRQPMRRVSEVTATVGQGSGSWIAVLPLAQPEDPLALVDLVGEVGGQLSAQPGFVQSYLLMPDAELSQPLPKESLTDRQLLPILVIESSAEAASEQVLQEAAKRLGVSTQQAARYALKWKLFAVVSLWLSPEDFQAWGWRVPFLSSVLLVLFGLWLRKGVEETPLFKEMEARKSTAKTPIKEVFVDHWRRLLVAGGVRIGSDVLYALVVVFTLTYVTSVLHLSRPLALTATMIGAACNAIAVPLFGSLSDKLGRRPVYMTGAVLAVVWAFVFFRLMDSAQPLQICAAVVVGLIIHAMMYGPQAAFVTEQFPTRVRYAGSSLAYTLAGIVGGGFAPLIIASLYKSYGSTLAISLYVSAAVALTLVALLVARETANKPLES</sequence>
<proteinExistence type="predicted"/>
<dbReference type="AlphaFoldDB" id="H1SHG6"/>
<dbReference type="Pfam" id="PF07690">
    <property type="entry name" value="MFS_1"/>
    <property type="match status" value="1"/>
</dbReference>
<keyword evidence="6 7" id="KW-0472">Membrane</keyword>
<dbReference type="RefSeq" id="WP_006164012.1">
    <property type="nucleotide sequence ID" value="NZ_AHJE01000151.1"/>
</dbReference>
<dbReference type="PROSITE" id="PS50850">
    <property type="entry name" value="MFS"/>
    <property type="match status" value="1"/>
</dbReference>
<keyword evidence="5 7" id="KW-1133">Transmembrane helix</keyword>
<dbReference type="PANTHER" id="PTHR43045">
    <property type="entry name" value="SHIKIMATE TRANSPORTER"/>
    <property type="match status" value="1"/>
</dbReference>
<feature type="transmembrane region" description="Helical" evidence="7">
    <location>
        <begin position="331"/>
        <end position="350"/>
    </location>
</feature>
<evidence type="ECO:0000256" key="2">
    <source>
        <dbReference type="ARBA" id="ARBA00022448"/>
    </source>
</evidence>
<comment type="caution">
    <text evidence="9">The sequence shown here is derived from an EMBL/GenBank/DDBJ whole genome shotgun (WGS) entry which is preliminary data.</text>
</comment>
<feature type="transmembrane region" description="Helical" evidence="7">
    <location>
        <begin position="386"/>
        <end position="405"/>
    </location>
</feature>
<evidence type="ECO:0000313" key="9">
    <source>
        <dbReference type="EMBL" id="EHP38049.1"/>
    </source>
</evidence>
<comment type="subcellular location">
    <subcellularLocation>
        <location evidence="1">Cell membrane</location>
        <topology evidence="1">Multi-pass membrane protein</topology>
    </subcellularLocation>
</comment>
<organism evidence="9 10">
    <name type="scientific">Cupriavidus basilensis OR16</name>
    <dbReference type="NCBI Taxonomy" id="1127483"/>
    <lineage>
        <taxon>Bacteria</taxon>
        <taxon>Pseudomonadati</taxon>
        <taxon>Pseudomonadota</taxon>
        <taxon>Betaproteobacteria</taxon>
        <taxon>Burkholderiales</taxon>
        <taxon>Burkholderiaceae</taxon>
        <taxon>Cupriavidus</taxon>
    </lineage>
</organism>
<feature type="transmembrane region" description="Helical" evidence="7">
    <location>
        <begin position="242"/>
        <end position="261"/>
    </location>
</feature>
<dbReference type="PATRIC" id="fig|1127483.3.peg.7856"/>
<dbReference type="GO" id="GO:0022857">
    <property type="term" value="F:transmembrane transporter activity"/>
    <property type="evidence" value="ECO:0007669"/>
    <property type="project" value="InterPro"/>
</dbReference>
<feature type="transmembrane region" description="Helical" evidence="7">
    <location>
        <begin position="362"/>
        <end position="380"/>
    </location>
</feature>
<protein>
    <submittedName>
        <fullName evidence="9">Major facilitator superfamily protein</fullName>
    </submittedName>
</protein>
<evidence type="ECO:0000256" key="7">
    <source>
        <dbReference type="SAM" id="Phobius"/>
    </source>
</evidence>
<keyword evidence="3" id="KW-1003">Cell membrane</keyword>
<feature type="transmembrane region" description="Helical" evidence="7">
    <location>
        <begin position="453"/>
        <end position="474"/>
    </location>
</feature>